<evidence type="ECO:0000313" key="3">
    <source>
        <dbReference type="Proteomes" id="UP000615446"/>
    </source>
</evidence>
<dbReference type="Proteomes" id="UP000615446">
    <property type="component" value="Unassembled WGS sequence"/>
</dbReference>
<proteinExistence type="predicted"/>
<dbReference type="EMBL" id="BLAL01000182">
    <property type="protein sequence ID" value="GES89004.1"/>
    <property type="molecule type" value="Genomic_DNA"/>
</dbReference>
<feature type="region of interest" description="Disordered" evidence="1">
    <location>
        <begin position="49"/>
        <end position="125"/>
    </location>
</feature>
<protein>
    <submittedName>
        <fullName evidence="2">Uncharacterized protein</fullName>
    </submittedName>
</protein>
<evidence type="ECO:0000313" key="2">
    <source>
        <dbReference type="EMBL" id="GES89004.1"/>
    </source>
</evidence>
<dbReference type="AlphaFoldDB" id="A0A8H3LL76"/>
<gene>
    <name evidence="2" type="ORF">RCL2_001592600</name>
</gene>
<organism evidence="2 3">
    <name type="scientific">Rhizophagus clarus</name>
    <dbReference type="NCBI Taxonomy" id="94130"/>
    <lineage>
        <taxon>Eukaryota</taxon>
        <taxon>Fungi</taxon>
        <taxon>Fungi incertae sedis</taxon>
        <taxon>Mucoromycota</taxon>
        <taxon>Glomeromycotina</taxon>
        <taxon>Glomeromycetes</taxon>
        <taxon>Glomerales</taxon>
        <taxon>Glomeraceae</taxon>
        <taxon>Rhizophagus</taxon>
    </lineage>
</organism>
<reference evidence="2" key="1">
    <citation type="submission" date="2019-10" db="EMBL/GenBank/DDBJ databases">
        <title>Conservation and host-specific expression of non-tandemly repeated heterogenous ribosome RNA gene in arbuscular mycorrhizal fungi.</title>
        <authorList>
            <person name="Maeda T."/>
            <person name="Kobayashi Y."/>
            <person name="Nakagawa T."/>
            <person name="Ezawa T."/>
            <person name="Yamaguchi K."/>
            <person name="Bino T."/>
            <person name="Nishimoto Y."/>
            <person name="Shigenobu S."/>
            <person name="Kawaguchi M."/>
        </authorList>
    </citation>
    <scope>NUCLEOTIDE SEQUENCE</scope>
    <source>
        <strain evidence="2">HR1</strain>
    </source>
</reference>
<comment type="caution">
    <text evidence="2">The sequence shown here is derived from an EMBL/GenBank/DDBJ whole genome shotgun (WGS) entry which is preliminary data.</text>
</comment>
<dbReference type="OrthoDB" id="10563795at2759"/>
<feature type="compositionally biased region" description="Polar residues" evidence="1">
    <location>
        <begin position="49"/>
        <end position="60"/>
    </location>
</feature>
<name>A0A8H3LL76_9GLOM</name>
<accession>A0A8H3LL76</accession>
<sequence length="219" mass="24934">MSGKAFKSGQVENQDTPIIGSDANAQMDIEISYLEANQLTTNMTLITKESNDETSFQPVLSKSQKKKQRKNAKAEREASKALKSSHSSLDPFTKQFTPPKRDESTGNETLNQPPEKKARLPDKPNTRKLVKNEASTVIIGYQPALNSQAFVCDIIIYDIPAKWNNFTIIHVLSDWEKVISMTVKRQKKYKTLCVKLEISQLFRNYEKHWIALLMGFPVR</sequence>
<feature type="region of interest" description="Disordered" evidence="1">
    <location>
        <begin position="1"/>
        <end position="21"/>
    </location>
</feature>
<evidence type="ECO:0000256" key="1">
    <source>
        <dbReference type="SAM" id="MobiDB-lite"/>
    </source>
</evidence>
<feature type="compositionally biased region" description="Basic and acidic residues" evidence="1">
    <location>
        <begin position="114"/>
        <end position="125"/>
    </location>
</feature>